<evidence type="ECO:0000313" key="1">
    <source>
        <dbReference type="EMBL" id="MDU9693868.1"/>
    </source>
</evidence>
<comment type="caution">
    <text evidence="1">The sequence shown here is derived from an EMBL/GenBank/DDBJ whole genome shotgun (WGS) entry which is preliminary data.</text>
</comment>
<accession>A0AAX6ND99</accession>
<protein>
    <submittedName>
        <fullName evidence="1">Uncharacterized protein</fullName>
    </submittedName>
</protein>
<sequence length="279" mass="32157">MSTLAFKEDTQLLFNFEDKEVFGPWIQTHNCDEAGRKLADRHYSRQTIGAARFTRPGKNLVLRTAEGDAVWATWYGKFRRDGLDACECTIFRNESSHLSSYLISFACLASFLHAGVGNLKDGIITYVDDSKVNSVNPGFSFRAVGFKYIGRTKKNNLMIFQLKRKALEKYFSTIDLNEEYKQYFEESIRLAAVAVELGEVEEAIDIFTIAMAFERSLIELYRYAKSKLKMNLAAKRDFKFVPSLEDFLEQVYGEWCPVEEFERWEAEIDTHKGFISPVI</sequence>
<dbReference type="Proteomes" id="UP001269400">
    <property type="component" value="Unassembled WGS sequence"/>
</dbReference>
<name>A0AAX6ND99_PRIAR</name>
<dbReference type="EMBL" id="JAPTGD010000002">
    <property type="protein sequence ID" value="MDU9693868.1"/>
    <property type="molecule type" value="Genomic_DNA"/>
</dbReference>
<proteinExistence type="predicted"/>
<reference evidence="1" key="2">
    <citation type="submission" date="2022-12" db="EMBL/GenBank/DDBJ databases">
        <authorList>
            <person name="Dechsakulwatana C."/>
            <person name="Rungsihiranrut A."/>
            <person name="Muangchinda C."/>
            <person name="Ningthoujam R."/>
            <person name="Klankeo P."/>
            <person name="Pinyakong O."/>
        </authorList>
    </citation>
    <scope>NUCLEOTIDE SEQUENCE</scope>
    <source>
        <strain evidence="1">TL01-2</strain>
    </source>
</reference>
<dbReference type="RefSeq" id="WP_316911085.1">
    <property type="nucleotide sequence ID" value="NZ_JAPTGD010000002.1"/>
</dbReference>
<dbReference type="AlphaFoldDB" id="A0AAX6ND99"/>
<gene>
    <name evidence="1" type="ORF">O0Q50_22060</name>
</gene>
<organism evidence="1 2">
    <name type="scientific">Priestia aryabhattai</name>
    <name type="common">Bacillus aryabhattai</name>
    <dbReference type="NCBI Taxonomy" id="412384"/>
    <lineage>
        <taxon>Bacteria</taxon>
        <taxon>Bacillati</taxon>
        <taxon>Bacillota</taxon>
        <taxon>Bacilli</taxon>
        <taxon>Bacillales</taxon>
        <taxon>Bacillaceae</taxon>
        <taxon>Priestia</taxon>
    </lineage>
</organism>
<reference evidence="1" key="1">
    <citation type="journal article" date="2022" name="J Environ Chem Eng">
        <title>Biodegradation of petroleum oil using a constructed nonpathogenic and heavy metal-tolerant bacterial consortium isolated from marine sponges.</title>
        <authorList>
            <person name="Dechsakulwatana C."/>
            <person name="Rungsihiranrut A."/>
            <person name="Muangchinda C."/>
            <person name="Ningthoujam R."/>
            <person name="Klankeo P."/>
            <person name="Pinyakong O."/>
        </authorList>
    </citation>
    <scope>NUCLEOTIDE SEQUENCE</scope>
    <source>
        <strain evidence="1">TL01-2</strain>
    </source>
</reference>
<evidence type="ECO:0000313" key="2">
    <source>
        <dbReference type="Proteomes" id="UP001269400"/>
    </source>
</evidence>